<evidence type="ECO:0000313" key="3">
    <source>
        <dbReference type="Proteomes" id="UP000289555"/>
    </source>
</evidence>
<protein>
    <submittedName>
        <fullName evidence="2">Uncharacterized protein</fullName>
    </submittedName>
</protein>
<sequence>MPQWPASTMSTLSHLGPMTRTAADSALMLSVMAQPDARDGYSGNPLGPDWLTPPLRI</sequence>
<dbReference type="InterPro" id="IPR036928">
    <property type="entry name" value="AS_sf"/>
</dbReference>
<dbReference type="Proteomes" id="UP000289555">
    <property type="component" value="Chromosome"/>
</dbReference>
<feature type="region of interest" description="Disordered" evidence="1">
    <location>
        <begin position="37"/>
        <end position="57"/>
    </location>
</feature>
<evidence type="ECO:0000256" key="1">
    <source>
        <dbReference type="SAM" id="MobiDB-lite"/>
    </source>
</evidence>
<accession>A0ABN5XAL5</accession>
<gene>
    <name evidence="2" type="ORF">HORIV_62540</name>
</gene>
<dbReference type="EMBL" id="AP019416">
    <property type="protein sequence ID" value="BBI53833.1"/>
    <property type="molecule type" value="Genomic_DNA"/>
</dbReference>
<organism evidence="2 3">
    <name type="scientific">Vreelandella olivaria</name>
    <dbReference type="NCBI Taxonomy" id="390919"/>
    <lineage>
        <taxon>Bacteria</taxon>
        <taxon>Pseudomonadati</taxon>
        <taxon>Pseudomonadota</taxon>
        <taxon>Gammaproteobacteria</taxon>
        <taxon>Oceanospirillales</taxon>
        <taxon>Halomonadaceae</taxon>
        <taxon>Vreelandella</taxon>
    </lineage>
</organism>
<keyword evidence="3" id="KW-1185">Reference proteome</keyword>
<name>A0ABN5XAL5_9GAMM</name>
<dbReference type="Gene3D" id="3.90.1300.10">
    <property type="entry name" value="Amidase signature (AS) domain"/>
    <property type="match status" value="1"/>
</dbReference>
<proteinExistence type="predicted"/>
<reference evidence="3" key="1">
    <citation type="journal article" date="2019" name="Microbiol. Resour. Announc.">
        <title>Complete Genome Sequence of Halomonas olivaria, a Moderately Halophilic Bacterium Isolated from Olive Processing Effluents, Obtained by Nanopore Sequencing.</title>
        <authorList>
            <person name="Nagata S."/>
            <person name="Ii K.M."/>
            <person name="Tsukimi T."/>
            <person name="Miura M.C."/>
            <person name="Galipon J."/>
            <person name="Arakawa K."/>
        </authorList>
    </citation>
    <scope>NUCLEOTIDE SEQUENCE [LARGE SCALE GENOMIC DNA]</scope>
    <source>
        <strain evidence="3">TYRC17</strain>
    </source>
</reference>
<dbReference type="SUPFAM" id="SSF75304">
    <property type="entry name" value="Amidase signature (AS) enzymes"/>
    <property type="match status" value="1"/>
</dbReference>
<evidence type="ECO:0000313" key="2">
    <source>
        <dbReference type="EMBL" id="BBI53833.1"/>
    </source>
</evidence>